<keyword evidence="10 11" id="KW-0472">Membrane</keyword>
<dbReference type="AlphaFoldDB" id="A0A1U7CYQ3"/>
<organism evidence="14 15">
    <name type="scientific">Paludisphaera borealis</name>
    <dbReference type="NCBI Taxonomy" id="1387353"/>
    <lineage>
        <taxon>Bacteria</taxon>
        <taxon>Pseudomonadati</taxon>
        <taxon>Planctomycetota</taxon>
        <taxon>Planctomycetia</taxon>
        <taxon>Isosphaerales</taxon>
        <taxon>Isosphaeraceae</taxon>
        <taxon>Paludisphaera</taxon>
    </lineage>
</organism>
<dbReference type="EC" id="2.7.13.3" evidence="3"/>
<comment type="catalytic activity">
    <reaction evidence="1">
        <text>ATP + protein L-histidine = ADP + protein N-phospho-L-histidine.</text>
        <dbReference type="EC" id="2.7.13.3"/>
    </reaction>
</comment>
<dbReference type="GO" id="GO:0005886">
    <property type="term" value="C:plasma membrane"/>
    <property type="evidence" value="ECO:0007669"/>
    <property type="project" value="TreeGrafter"/>
</dbReference>
<dbReference type="STRING" id="1387353.BSF38_05625"/>
<dbReference type="InterPro" id="IPR050428">
    <property type="entry name" value="TCS_sensor_his_kinase"/>
</dbReference>
<evidence type="ECO:0000259" key="12">
    <source>
        <dbReference type="PROSITE" id="PS50109"/>
    </source>
</evidence>
<dbReference type="Gene3D" id="6.10.340.10">
    <property type="match status" value="1"/>
</dbReference>
<dbReference type="PANTHER" id="PTHR45436:SF5">
    <property type="entry name" value="SENSOR HISTIDINE KINASE TRCS"/>
    <property type="match status" value="1"/>
</dbReference>
<evidence type="ECO:0000256" key="9">
    <source>
        <dbReference type="ARBA" id="ARBA00023012"/>
    </source>
</evidence>
<feature type="domain" description="HAMP" evidence="13">
    <location>
        <begin position="183"/>
        <end position="235"/>
    </location>
</feature>
<evidence type="ECO:0000256" key="2">
    <source>
        <dbReference type="ARBA" id="ARBA00004370"/>
    </source>
</evidence>
<dbReference type="CDD" id="cd06225">
    <property type="entry name" value="HAMP"/>
    <property type="match status" value="1"/>
</dbReference>
<keyword evidence="4" id="KW-0597">Phosphoprotein</keyword>
<dbReference type="EMBL" id="CP019082">
    <property type="protein sequence ID" value="APW64036.1"/>
    <property type="molecule type" value="Genomic_DNA"/>
</dbReference>
<dbReference type="InterPro" id="IPR003594">
    <property type="entry name" value="HATPase_dom"/>
</dbReference>
<dbReference type="PRINTS" id="PR00344">
    <property type="entry name" value="BCTRLSENSOR"/>
</dbReference>
<evidence type="ECO:0000256" key="3">
    <source>
        <dbReference type="ARBA" id="ARBA00012438"/>
    </source>
</evidence>
<dbReference type="PANTHER" id="PTHR45436">
    <property type="entry name" value="SENSOR HISTIDINE KINASE YKOH"/>
    <property type="match status" value="1"/>
</dbReference>
<dbReference type="KEGG" id="pbor:BSF38_05625"/>
<dbReference type="InterPro" id="IPR004358">
    <property type="entry name" value="Sig_transdc_His_kin-like_C"/>
</dbReference>
<keyword evidence="7 14" id="KW-0418">Kinase</keyword>
<feature type="transmembrane region" description="Helical" evidence="11">
    <location>
        <begin position="12"/>
        <end position="33"/>
    </location>
</feature>
<evidence type="ECO:0000313" key="15">
    <source>
        <dbReference type="Proteomes" id="UP000186309"/>
    </source>
</evidence>
<evidence type="ECO:0000259" key="13">
    <source>
        <dbReference type="PROSITE" id="PS50885"/>
    </source>
</evidence>
<keyword evidence="15" id="KW-1185">Reference proteome</keyword>
<keyword evidence="5 14" id="KW-0808">Transferase</keyword>
<keyword evidence="6 11" id="KW-0812">Transmembrane</keyword>
<dbReference type="PROSITE" id="PS50109">
    <property type="entry name" value="HIS_KIN"/>
    <property type="match status" value="1"/>
</dbReference>
<dbReference type="SMART" id="SM00387">
    <property type="entry name" value="HATPase_c"/>
    <property type="match status" value="1"/>
</dbReference>
<feature type="transmembrane region" description="Helical" evidence="11">
    <location>
        <begin position="125"/>
        <end position="147"/>
    </location>
</feature>
<dbReference type="RefSeq" id="WP_076350320.1">
    <property type="nucleotide sequence ID" value="NZ_CP019082.1"/>
</dbReference>
<reference evidence="15" key="1">
    <citation type="submission" date="2016-12" db="EMBL/GenBank/DDBJ databases">
        <title>Comparative genomics of four Isosphaeraceae planctomycetes: a common pool of plasmids and glycoside hydrolase genes.</title>
        <authorList>
            <person name="Ivanova A."/>
        </authorList>
    </citation>
    <scope>NUCLEOTIDE SEQUENCE [LARGE SCALE GENOMIC DNA]</scope>
    <source>
        <strain evidence="15">PX4</strain>
    </source>
</reference>
<sequence length="466" mass="50336">MRRSIRQQILVPLVVIQTVALAAITAAGVGLAARRSEQQSVDRLGAVIDVLSRSSFPLTSRVLAQMHGLSGAHFVVKDAEGRTTAASDPEVGDQAVDAASISVLGRPEFRSWRDWPKLSVAGRTYFGAAIPAPASGGAGASTLLVLYPESSWRDALWDFALAPVVLGIVALALMVLASRWFADRISRRVHRLRAQVARIAEGEFSELELGAGHDEIQDLTRSVNQMSAQLRDMRLTIVRSERTHLLAQLAAGFAHQLRNTLTGARLGIQLHLKRCPAAGGDSSLGVALRQLALTEEQVQGLLTLGRLERRPPRACDLGELIRDLESLLEPTFQHARVALESYVPHEPVTAEIDEPSVRAAILNLAWNAIDAAGPGGRVQFHLIDGGEQTIIEVADSGQGPPADLEPALFDPFVTGKPEGVGLGLALARHVAEAHRGELDWSRRDGWTWFRLTLPRTPDLDGKGISE</sequence>
<evidence type="ECO:0000256" key="5">
    <source>
        <dbReference type="ARBA" id="ARBA00022679"/>
    </source>
</evidence>
<dbReference type="InterPro" id="IPR003660">
    <property type="entry name" value="HAMP_dom"/>
</dbReference>
<dbReference type="SMART" id="SM00304">
    <property type="entry name" value="HAMP"/>
    <property type="match status" value="1"/>
</dbReference>
<evidence type="ECO:0000256" key="6">
    <source>
        <dbReference type="ARBA" id="ARBA00022692"/>
    </source>
</evidence>
<dbReference type="Gene3D" id="3.30.565.10">
    <property type="entry name" value="Histidine kinase-like ATPase, C-terminal domain"/>
    <property type="match status" value="1"/>
</dbReference>
<evidence type="ECO:0000256" key="1">
    <source>
        <dbReference type="ARBA" id="ARBA00000085"/>
    </source>
</evidence>
<proteinExistence type="predicted"/>
<comment type="subcellular location">
    <subcellularLocation>
        <location evidence="2">Membrane</location>
    </subcellularLocation>
</comment>
<dbReference type="GO" id="GO:0000160">
    <property type="term" value="P:phosphorelay signal transduction system"/>
    <property type="evidence" value="ECO:0007669"/>
    <property type="project" value="UniProtKB-KW"/>
</dbReference>
<evidence type="ECO:0000256" key="7">
    <source>
        <dbReference type="ARBA" id="ARBA00022777"/>
    </source>
</evidence>
<evidence type="ECO:0000256" key="4">
    <source>
        <dbReference type="ARBA" id="ARBA00022553"/>
    </source>
</evidence>
<dbReference type="SUPFAM" id="SSF158472">
    <property type="entry name" value="HAMP domain-like"/>
    <property type="match status" value="1"/>
</dbReference>
<keyword evidence="8 11" id="KW-1133">Transmembrane helix</keyword>
<evidence type="ECO:0000256" key="11">
    <source>
        <dbReference type="SAM" id="Phobius"/>
    </source>
</evidence>
<evidence type="ECO:0000313" key="14">
    <source>
        <dbReference type="EMBL" id="APW64036.1"/>
    </source>
</evidence>
<feature type="transmembrane region" description="Helical" evidence="11">
    <location>
        <begin position="159"/>
        <end position="182"/>
    </location>
</feature>
<dbReference type="GO" id="GO:0004673">
    <property type="term" value="F:protein histidine kinase activity"/>
    <property type="evidence" value="ECO:0007669"/>
    <property type="project" value="UniProtKB-EC"/>
</dbReference>
<dbReference type="OrthoDB" id="1931120at2"/>
<dbReference type="Pfam" id="PF02518">
    <property type="entry name" value="HATPase_c"/>
    <property type="match status" value="1"/>
</dbReference>
<dbReference type="SUPFAM" id="SSF55874">
    <property type="entry name" value="ATPase domain of HSP90 chaperone/DNA topoisomerase II/histidine kinase"/>
    <property type="match status" value="1"/>
</dbReference>
<evidence type="ECO:0000256" key="8">
    <source>
        <dbReference type="ARBA" id="ARBA00022989"/>
    </source>
</evidence>
<feature type="domain" description="Histidine kinase" evidence="12">
    <location>
        <begin position="252"/>
        <end position="457"/>
    </location>
</feature>
<dbReference type="InterPro" id="IPR005467">
    <property type="entry name" value="His_kinase_dom"/>
</dbReference>
<gene>
    <name evidence="14" type="primary">kinA_3</name>
    <name evidence="14" type="ORF">BSF38_05625</name>
</gene>
<dbReference type="Proteomes" id="UP000186309">
    <property type="component" value="Chromosome"/>
</dbReference>
<dbReference type="Pfam" id="PF00672">
    <property type="entry name" value="HAMP"/>
    <property type="match status" value="1"/>
</dbReference>
<evidence type="ECO:0000256" key="10">
    <source>
        <dbReference type="ARBA" id="ARBA00023136"/>
    </source>
</evidence>
<protein>
    <recommendedName>
        <fullName evidence="3">histidine kinase</fullName>
        <ecNumber evidence="3">2.7.13.3</ecNumber>
    </recommendedName>
</protein>
<dbReference type="PROSITE" id="PS50885">
    <property type="entry name" value="HAMP"/>
    <property type="match status" value="1"/>
</dbReference>
<name>A0A1U7CYQ3_9BACT</name>
<dbReference type="InterPro" id="IPR036890">
    <property type="entry name" value="HATPase_C_sf"/>
</dbReference>
<keyword evidence="9" id="KW-0902">Two-component regulatory system</keyword>
<accession>A0A1U7CYQ3</accession>